<protein>
    <recommendedName>
        <fullName evidence="3">AlwI restriction endonuclease</fullName>
    </recommendedName>
</protein>
<proteinExistence type="predicted"/>
<keyword evidence="2" id="KW-1185">Reference proteome</keyword>
<dbReference type="EMBL" id="BMAQ01000019">
    <property type="protein sequence ID" value="GFR38481.1"/>
    <property type="molecule type" value="Genomic_DNA"/>
</dbReference>
<dbReference type="CDD" id="cd22316">
    <property type="entry name" value="BspD6I-like"/>
    <property type="match status" value="1"/>
</dbReference>
<sequence>MNSPWHFGNTTVRNPMRIRDGLAVLKNPTLNGHLIGKEQESLLAYELDKAGVINLGQTDPDFMGRKWRSCFSQLGFITHKFTRNLNPGEKDPIIIEVIKDHPELGLTGQPYQLTPSGLRMIEAETVQEQQECMLRALLAYEIPSLIEPNNGEYSFNPFIFILQVLKKLSAVENPRGLSSVEMGIVQSYRDHSKVDQVVQEILNFRAERDAAIGRVARRKIDNQLLEKLANAAGLKRGSIKDYTDVNFRYPRLTGLVSLKDKRLVLNEKKLPVIDAILAGGPKIYGKENHHKYLLRLWKGAELPTDNEATAREEILRFKHLLIDSGVQPELIPLIPDTQDVAELNQIRLRLEVLYQQVLEKKFASEQNADEQVKEIVAYLKSIDRQPIDDAYDIEIDDEPAYLEWAVWRAFLAINQLVNKPHEARRFRVDQDFFPLGCAPGNGPDMIFEFEDYVLVVEVTLTSSSRQEAAEGEPVRRHVAKEKANVNATTGKPVYGLFLARTIDNNTAETFRIGVWYNGDEPDFINIVPITLKQFILMMEKFLTKRFDNREFRRVLDSCLIPRNAHAPAWKREIQKVVEQFLVG</sequence>
<name>A0A916VGF9_9BACL</name>
<evidence type="ECO:0000313" key="1">
    <source>
        <dbReference type="EMBL" id="GFR38481.1"/>
    </source>
</evidence>
<accession>A0A916VGF9</accession>
<dbReference type="AlphaFoldDB" id="A0A916VGF9"/>
<dbReference type="Proteomes" id="UP000654993">
    <property type="component" value="Unassembled WGS sequence"/>
</dbReference>
<organism evidence="1 2">
    <name type="scientific">Insulibacter thermoxylanivorax</name>
    <dbReference type="NCBI Taxonomy" id="2749268"/>
    <lineage>
        <taxon>Bacteria</taxon>
        <taxon>Bacillati</taxon>
        <taxon>Bacillota</taxon>
        <taxon>Bacilli</taxon>
        <taxon>Bacillales</taxon>
        <taxon>Paenibacillaceae</taxon>
        <taxon>Insulibacter</taxon>
    </lineage>
</organism>
<evidence type="ECO:0000313" key="2">
    <source>
        <dbReference type="Proteomes" id="UP000654993"/>
    </source>
</evidence>
<reference evidence="1" key="2">
    <citation type="journal article" date="2021" name="Data Brief">
        <title>Draft genome sequence data of the facultative, thermophilic, xylanolytic bacterium Paenibacillus sp. strain DA-C8.</title>
        <authorList>
            <person name="Chhe C."/>
            <person name="Uke A."/>
            <person name="Baramee S."/>
            <person name="Ungkulpasvich U."/>
            <person name="Tachaapaikoon C."/>
            <person name="Pason P."/>
            <person name="Waeonukul R."/>
            <person name="Ratanakhanokchai K."/>
            <person name="Kosugi A."/>
        </authorList>
    </citation>
    <scope>NUCLEOTIDE SEQUENCE</scope>
    <source>
        <strain evidence="1">DA-C8</strain>
    </source>
</reference>
<evidence type="ECO:0008006" key="3">
    <source>
        <dbReference type="Google" id="ProtNLM"/>
    </source>
</evidence>
<comment type="caution">
    <text evidence="1">The sequence shown here is derived from an EMBL/GenBank/DDBJ whole genome shotgun (WGS) entry which is preliminary data.</text>
</comment>
<reference evidence="1" key="1">
    <citation type="submission" date="2020-08" db="EMBL/GenBank/DDBJ databases">
        <authorList>
            <person name="Uke A."/>
            <person name="Chhe C."/>
            <person name="Baramee S."/>
            <person name="Kosugi A."/>
        </authorList>
    </citation>
    <scope>NUCLEOTIDE SEQUENCE</scope>
    <source>
        <strain evidence="1">DA-C8</strain>
    </source>
</reference>
<dbReference type="Gene3D" id="3.40.91.50">
    <property type="match status" value="1"/>
</dbReference>
<gene>
    <name evidence="1" type="ORF">PRECH8_17770</name>
</gene>
<dbReference type="Pfam" id="PF09491">
    <property type="entry name" value="RE_AlwI"/>
    <property type="match status" value="1"/>
</dbReference>
<dbReference type="InterPro" id="IPR018573">
    <property type="entry name" value="Restrct_endonuc_II_AlwI"/>
</dbReference>